<feature type="domain" description="Acyltransferase 3" evidence="2">
    <location>
        <begin position="13"/>
        <end position="297"/>
    </location>
</feature>
<accession>A0A316GHI1</accession>
<evidence type="ECO:0000259" key="2">
    <source>
        <dbReference type="Pfam" id="PF01757"/>
    </source>
</evidence>
<comment type="caution">
    <text evidence="3">The sequence shown here is derived from an EMBL/GenBank/DDBJ whole genome shotgun (WGS) entry which is preliminary data.</text>
</comment>
<feature type="transmembrane region" description="Helical" evidence="1">
    <location>
        <begin position="213"/>
        <end position="230"/>
    </location>
</feature>
<feature type="transmembrane region" description="Helical" evidence="1">
    <location>
        <begin position="118"/>
        <end position="138"/>
    </location>
</feature>
<name>A0A316GHI1_9RHOB</name>
<feature type="transmembrane region" description="Helical" evidence="1">
    <location>
        <begin position="184"/>
        <end position="201"/>
    </location>
</feature>
<dbReference type="InterPro" id="IPR002656">
    <property type="entry name" value="Acyl_transf_3_dom"/>
</dbReference>
<evidence type="ECO:0000313" key="3">
    <source>
        <dbReference type="EMBL" id="PWK58840.1"/>
    </source>
</evidence>
<dbReference type="RefSeq" id="WP_109757686.1">
    <property type="nucleotide sequence ID" value="NZ_CP034588.1"/>
</dbReference>
<feature type="transmembrane region" description="Helical" evidence="1">
    <location>
        <begin position="75"/>
        <end position="93"/>
    </location>
</feature>
<gene>
    <name evidence="3" type="ORF">C8D95_101656</name>
</gene>
<dbReference type="PANTHER" id="PTHR37312">
    <property type="entry name" value="MEMBRANE-BOUND ACYLTRANSFERASE YKRP-RELATED"/>
    <property type="match status" value="1"/>
</dbReference>
<keyword evidence="3" id="KW-0808">Transferase</keyword>
<feature type="transmembrane region" description="Helical" evidence="1">
    <location>
        <begin position="20"/>
        <end position="38"/>
    </location>
</feature>
<dbReference type="OrthoDB" id="9814956at2"/>
<sequence>MPDAASAFAGRDRGIDCARGLAMILVVLGHNAAFAILAPGVVSLVFTFHVPAFFVISGCLLRPDRFDAWRAARRILVPFLLVGIALALAKSYLRETDASLALLGLLWGTGATLPSSQLWFLPALLLTLLASVLLLDVVKRWSVPLPLALLALLPIAWLALQLPAPPLEVLRRPGEASPLGWPGNLDLVPMACFFTLFGFFAMSKGLLQRLPDWGVLPALAVVVLCFALGARTDLNLRVVEAFPLAVAAGIAGSIAVSLAGRWIARHGAWPAAALDVIGRHSMAILAFHVLAQNTAITLATWRGAGVSELVVAAGLGLAIGLGFPLLLVRAFDVIQPRGFFLTEARKCNPRF</sequence>
<dbReference type="GO" id="GO:0016747">
    <property type="term" value="F:acyltransferase activity, transferring groups other than amino-acyl groups"/>
    <property type="evidence" value="ECO:0007669"/>
    <property type="project" value="InterPro"/>
</dbReference>
<dbReference type="KEGG" id="salo:EF888_04720"/>
<dbReference type="InterPro" id="IPR052734">
    <property type="entry name" value="Nod_factor_acetyltransferase"/>
</dbReference>
<dbReference type="EMBL" id="QGGV01000001">
    <property type="protein sequence ID" value="PWK58840.1"/>
    <property type="molecule type" value="Genomic_DNA"/>
</dbReference>
<feature type="transmembrane region" description="Helical" evidence="1">
    <location>
        <begin position="145"/>
        <end position="164"/>
    </location>
</feature>
<reference evidence="3 4" key="1">
    <citation type="submission" date="2018-05" db="EMBL/GenBank/DDBJ databases">
        <title>Genomic Encyclopedia of Type Strains, Phase IV (KMG-IV): sequencing the most valuable type-strain genomes for metagenomic binning, comparative biology and taxonomic classification.</title>
        <authorList>
            <person name="Goeker M."/>
        </authorList>
    </citation>
    <scope>NUCLEOTIDE SEQUENCE [LARGE SCALE GENOMIC DNA]</scope>
    <source>
        <strain evidence="3 4">DSM 103371</strain>
    </source>
</reference>
<dbReference type="AlphaFoldDB" id="A0A316GHI1"/>
<keyword evidence="1" id="KW-1133">Transmembrane helix</keyword>
<keyword evidence="1" id="KW-0812">Transmembrane</keyword>
<organism evidence="3 4">
    <name type="scientific">Silicimonas algicola</name>
    <dbReference type="NCBI Taxonomy" id="1826607"/>
    <lineage>
        <taxon>Bacteria</taxon>
        <taxon>Pseudomonadati</taxon>
        <taxon>Pseudomonadota</taxon>
        <taxon>Alphaproteobacteria</taxon>
        <taxon>Rhodobacterales</taxon>
        <taxon>Paracoccaceae</taxon>
    </lineage>
</organism>
<proteinExistence type="predicted"/>
<keyword evidence="1" id="KW-0472">Membrane</keyword>
<dbReference type="Pfam" id="PF01757">
    <property type="entry name" value="Acyl_transf_3"/>
    <property type="match status" value="1"/>
</dbReference>
<feature type="transmembrane region" description="Helical" evidence="1">
    <location>
        <begin position="44"/>
        <end position="63"/>
    </location>
</feature>
<protein>
    <submittedName>
        <fullName evidence="3">Fucose 4-O-acetylase-like acetyltransferase</fullName>
    </submittedName>
</protein>
<dbReference type="Proteomes" id="UP000245390">
    <property type="component" value="Unassembled WGS sequence"/>
</dbReference>
<evidence type="ECO:0000313" key="4">
    <source>
        <dbReference type="Proteomes" id="UP000245390"/>
    </source>
</evidence>
<evidence type="ECO:0000256" key="1">
    <source>
        <dbReference type="SAM" id="Phobius"/>
    </source>
</evidence>
<keyword evidence="4" id="KW-1185">Reference proteome</keyword>
<feature type="transmembrane region" description="Helical" evidence="1">
    <location>
        <begin position="309"/>
        <end position="328"/>
    </location>
</feature>
<feature type="transmembrane region" description="Helical" evidence="1">
    <location>
        <begin position="284"/>
        <end position="303"/>
    </location>
</feature>
<dbReference type="PANTHER" id="PTHR37312:SF1">
    <property type="entry name" value="MEMBRANE-BOUND ACYLTRANSFERASE YKRP-RELATED"/>
    <property type="match status" value="1"/>
</dbReference>
<feature type="transmembrane region" description="Helical" evidence="1">
    <location>
        <begin position="242"/>
        <end position="264"/>
    </location>
</feature>